<dbReference type="AlphaFoldDB" id="A0A1X0QH84"/>
<dbReference type="Proteomes" id="UP000192501">
    <property type="component" value="Unassembled WGS sequence"/>
</dbReference>
<protein>
    <submittedName>
        <fullName evidence="2">TPSP</fullName>
    </submittedName>
</protein>
<evidence type="ECO:0000313" key="2">
    <source>
        <dbReference type="EMBL" id="ORD99140.1"/>
    </source>
</evidence>
<dbReference type="InterPro" id="IPR001830">
    <property type="entry name" value="Glyco_trans_20"/>
</dbReference>
<dbReference type="SUPFAM" id="SSF56784">
    <property type="entry name" value="HAD-like"/>
    <property type="match status" value="1"/>
</dbReference>
<dbReference type="Gene3D" id="3.40.50.2000">
    <property type="entry name" value="Glycogen Phosphorylase B"/>
    <property type="match status" value="1"/>
</dbReference>
<comment type="similarity">
    <text evidence="1">In the N-terminal section; belongs to the glycosyltransferase 20 family.</text>
</comment>
<organism evidence="2 3">
    <name type="scientific">Hepatospora eriocheir</name>
    <dbReference type="NCBI Taxonomy" id="1081669"/>
    <lineage>
        <taxon>Eukaryota</taxon>
        <taxon>Fungi</taxon>
        <taxon>Fungi incertae sedis</taxon>
        <taxon>Microsporidia</taxon>
        <taxon>Hepatosporidae</taxon>
        <taxon>Hepatospora</taxon>
    </lineage>
</organism>
<dbReference type="InterPro" id="IPR036412">
    <property type="entry name" value="HAD-like_sf"/>
</dbReference>
<dbReference type="InterPro" id="IPR003337">
    <property type="entry name" value="Trehalose_PPase"/>
</dbReference>
<dbReference type="Gene3D" id="3.30.70.1020">
    <property type="entry name" value="Trehalose-6-phosphate phosphatase related protein, domain 2"/>
    <property type="match status" value="1"/>
</dbReference>
<name>A0A1X0QH84_9MICR</name>
<sequence>MKVIYCSRREDYFDLKLATFNNMDSKIKTKYKTKYKERRDFDILQNIEYEDITEYTDYEVFYGNLMSKISFGSDSLSDSKSMFDQYIEVNKKFAEKINYEESDLIIINDPQLLLLPLYVSCKVAIMNVKFDRYFARYIPYIETIIKSFTKDNTYIFTIDSISFMNLNLYLSIEYSNIDITRIHYIDSYIDKKSVYEILEIVENNEDLLEVEDPKKKIKEEIIKAELLDYESGCRKANKIRQYSDVNLKHNKNQSVICDSEMLLLMEPFINSNPNTKIYVARLELDFSIYTDRMIQFLKRTYNIDIEVCYSKYELIIAMIRSFCYVGERHVNFANLLNCRIVHKENNGYTIAKNILDFKELPPESKRVFDVEEFLKIFMDFCKIEVGFSGMSFEKENELRKMIIRLILKHRHIPKTFKIREEDSEVEIKENKKFHGDYQNTEILTNNFRKDLNVMMKDATIWKGNPVNIRNYYKELMKDINNRNFLVNTVDDIIENEKFEEPLVLSNTLDYPDPVISESVPKINEEVFKELNIENQGDCLFDYDGTLVEIKPKPEDAKPTRELIEFFLKHKDRIVLCTGRAQEIIDSWFPKGIRVYAEHGAMFRNSEGEWEFLNGATKGVIQEVKDLICYYSLRLKDSIVEKKTCGYAFHFKLCKQPSAELIVKKLIRDLSNLRLVYKGFSVIRGKGVIEIKQGCKGAVAKNCNPWMVAGDDVTDEYMFANAPNALKVKVGQGPTSADYFVDSVQDFLNFVSFVLSE</sequence>
<reference evidence="2 3" key="1">
    <citation type="journal article" date="2017" name="Environ. Microbiol.">
        <title>Decay of the glycolytic pathway and adaptation to intranuclear parasitism within Enterocytozoonidae microsporidia.</title>
        <authorList>
            <person name="Wiredu Boakye D."/>
            <person name="Jaroenlak P."/>
            <person name="Prachumwat A."/>
            <person name="Williams T.A."/>
            <person name="Bateman K.S."/>
            <person name="Itsathitphaisarn O."/>
            <person name="Sritunyalucksana K."/>
            <person name="Paszkiewicz K.H."/>
            <person name="Moore K.A."/>
            <person name="Stentiford G.D."/>
            <person name="Williams B.A."/>
        </authorList>
    </citation>
    <scope>NUCLEOTIDE SEQUENCE [LARGE SCALE GENOMIC DNA]</scope>
    <source>
        <strain evidence="3">canceri</strain>
    </source>
</reference>
<dbReference type="PANTHER" id="PTHR10788:SF106">
    <property type="entry name" value="BCDNA.GH08860"/>
    <property type="match status" value="1"/>
</dbReference>
<dbReference type="VEuPathDB" id="MicrosporidiaDB:HERIO_2430"/>
<dbReference type="EMBL" id="LTAI01000287">
    <property type="protein sequence ID" value="ORD99140.1"/>
    <property type="molecule type" value="Genomic_DNA"/>
</dbReference>
<accession>A0A1X0QH84</accession>
<evidence type="ECO:0000256" key="1">
    <source>
        <dbReference type="ARBA" id="ARBA00005409"/>
    </source>
</evidence>
<comment type="caution">
    <text evidence="2">The sequence shown here is derived from an EMBL/GenBank/DDBJ whole genome shotgun (WGS) entry which is preliminary data.</text>
</comment>
<dbReference type="GO" id="GO:0005992">
    <property type="term" value="P:trehalose biosynthetic process"/>
    <property type="evidence" value="ECO:0007669"/>
    <property type="project" value="InterPro"/>
</dbReference>
<dbReference type="Gene3D" id="3.40.50.1000">
    <property type="entry name" value="HAD superfamily/HAD-like"/>
    <property type="match status" value="1"/>
</dbReference>
<dbReference type="PANTHER" id="PTHR10788">
    <property type="entry name" value="TREHALOSE-6-PHOSPHATE SYNTHASE"/>
    <property type="match status" value="1"/>
</dbReference>
<dbReference type="Pfam" id="PF02358">
    <property type="entry name" value="Trehalose_PPase"/>
    <property type="match status" value="1"/>
</dbReference>
<evidence type="ECO:0000313" key="3">
    <source>
        <dbReference type="Proteomes" id="UP000192501"/>
    </source>
</evidence>
<dbReference type="InterPro" id="IPR023214">
    <property type="entry name" value="HAD_sf"/>
</dbReference>
<proteinExistence type="inferred from homology"/>
<gene>
    <name evidence="2" type="primary">TPSP</name>
    <name evidence="2" type="ORF">A0H76_1336</name>
</gene>
<dbReference type="GO" id="GO:0003825">
    <property type="term" value="F:alpha,alpha-trehalose-phosphate synthase (UDP-forming) activity"/>
    <property type="evidence" value="ECO:0007669"/>
    <property type="project" value="TreeGrafter"/>
</dbReference>
<dbReference type="VEuPathDB" id="MicrosporidiaDB:A0H76_1336"/>